<dbReference type="EMBL" id="JAUTXU010000258">
    <property type="protein sequence ID" value="KAK3691738.1"/>
    <property type="molecule type" value="Genomic_DNA"/>
</dbReference>
<dbReference type="Proteomes" id="UP001281147">
    <property type="component" value="Unassembled WGS sequence"/>
</dbReference>
<evidence type="ECO:0000313" key="1">
    <source>
        <dbReference type="EMBL" id="KAK3691738.1"/>
    </source>
</evidence>
<name>A0ACC3MH06_9PEZI</name>
<organism evidence="1 2">
    <name type="scientific">Vermiconidia calcicola</name>
    <dbReference type="NCBI Taxonomy" id="1690605"/>
    <lineage>
        <taxon>Eukaryota</taxon>
        <taxon>Fungi</taxon>
        <taxon>Dikarya</taxon>
        <taxon>Ascomycota</taxon>
        <taxon>Pezizomycotina</taxon>
        <taxon>Dothideomycetes</taxon>
        <taxon>Dothideomycetidae</taxon>
        <taxon>Mycosphaerellales</taxon>
        <taxon>Extremaceae</taxon>
        <taxon>Vermiconidia</taxon>
    </lineage>
</organism>
<reference evidence="1" key="1">
    <citation type="submission" date="2023-07" db="EMBL/GenBank/DDBJ databases">
        <title>Black Yeasts Isolated from many extreme environments.</title>
        <authorList>
            <person name="Coleine C."/>
            <person name="Stajich J.E."/>
            <person name="Selbmann L."/>
        </authorList>
    </citation>
    <scope>NUCLEOTIDE SEQUENCE</scope>
    <source>
        <strain evidence="1">CCFEE 5714</strain>
    </source>
</reference>
<proteinExistence type="predicted"/>
<sequence length="439" mass="49142">MGGFVIRYRDSVRPALPRATPLNEMEKNGHNAFEQHAESAGSRDIEFGRNSMQTVGVPALLQMPGTLPMELPTNTMSSVGDDTDLTSVATCISRNEHQVMHEPVDNANEHKGWPPILQTVTLNAAQSLGIEHSSNNHAFDSASGTSDQSQRQPLIQRDLNHNGSNDRWRCFYTDRLFHISGPMLCEGVSRGYFSPEPPVSEREILDRSKRDSLVKCITMVQLAYFFLGIADRLYEKLPISHFELIVAAFAVSSTVTFGFWLNKPQNVETTVCIAQFEEEMPSEIYEMAKELFRPEKGDSILGERQSETDIPTGYEKMYMFLASLSSALLGSIHVAGWNFSFPTQKDVWIWRCASLVTTAVPLLLPLWMSNVLLTPLNNRRIDKGWRGVLQVLCGLVAMPFLFYAPARVVLFVEGIRGLVYLPKDAYLATAWAVNIPHLG</sequence>
<accession>A0ACC3MH06</accession>
<protein>
    <submittedName>
        <fullName evidence="1">Uncharacterized protein</fullName>
    </submittedName>
</protein>
<keyword evidence="2" id="KW-1185">Reference proteome</keyword>
<comment type="caution">
    <text evidence="1">The sequence shown here is derived from an EMBL/GenBank/DDBJ whole genome shotgun (WGS) entry which is preliminary data.</text>
</comment>
<evidence type="ECO:0000313" key="2">
    <source>
        <dbReference type="Proteomes" id="UP001281147"/>
    </source>
</evidence>
<gene>
    <name evidence="1" type="ORF">LTR37_018466</name>
</gene>